<dbReference type="PANTHER" id="PTHR12374:SF63">
    <property type="entry name" value="TRANSCRIPTIONAL ADAPTER 2-BETA"/>
    <property type="match status" value="1"/>
</dbReference>
<dbReference type="SUPFAM" id="SSF57850">
    <property type="entry name" value="RING/U-box"/>
    <property type="match status" value="1"/>
</dbReference>
<dbReference type="Gene3D" id="1.10.10.60">
    <property type="entry name" value="Homeodomain-like"/>
    <property type="match status" value="1"/>
</dbReference>
<feature type="compositionally biased region" description="Polar residues" evidence="2">
    <location>
        <begin position="378"/>
        <end position="387"/>
    </location>
</feature>
<gene>
    <name evidence="6" type="ORF">GEV33_007407</name>
</gene>
<reference evidence="6" key="1">
    <citation type="journal article" date="2020" name="J Insects Food Feed">
        <title>The yellow mealworm (Tenebrio molitor) genome: a resource for the emerging insects as food and feed industry.</title>
        <authorList>
            <person name="Eriksson T."/>
            <person name="Andere A."/>
            <person name="Kelstrup H."/>
            <person name="Emery V."/>
            <person name="Picard C."/>
        </authorList>
    </citation>
    <scope>NUCLEOTIDE SEQUENCE</scope>
    <source>
        <strain evidence="6">Stoneville</strain>
        <tissue evidence="6">Whole head</tissue>
    </source>
</reference>
<dbReference type="InterPro" id="IPR017884">
    <property type="entry name" value="SANT_dom"/>
</dbReference>
<dbReference type="Pfam" id="PF24533">
    <property type="entry name" value="Tri-helical_Ada2b_C"/>
    <property type="match status" value="1"/>
</dbReference>
<dbReference type="GO" id="GO:0006357">
    <property type="term" value="P:regulation of transcription by RNA polymerase II"/>
    <property type="evidence" value="ECO:0007669"/>
    <property type="project" value="TreeGrafter"/>
</dbReference>
<evidence type="ECO:0000259" key="3">
    <source>
        <dbReference type="PROSITE" id="PS50090"/>
    </source>
</evidence>
<dbReference type="InterPro" id="IPR055141">
    <property type="entry name" value="TADA2A_B-like_dom"/>
</dbReference>
<dbReference type="GO" id="GO:0003682">
    <property type="term" value="F:chromatin binding"/>
    <property type="evidence" value="ECO:0007669"/>
    <property type="project" value="TreeGrafter"/>
</dbReference>
<dbReference type="InterPro" id="IPR017930">
    <property type="entry name" value="Myb_dom"/>
</dbReference>
<sequence>MADLFAKVSCTYCEEEITGIRVQCCVCQDFDICLQEHWSVSIFGGRGNWTGGEELQLLDSVELYGFGNWELVSQHVETRSPEEVRDEYISRYLDGNIGKATWAESRDRQPMLIDHVPEDNGPLSPLVISRLPPLDATPEEAQLLGYKPHRDDYEREYDMSAEQLVSSLQLDTAEDTDVEVALKLSMVDMYTRRLRERAKRKRIVRDYQLVAKFFSNQRKESNKRPLSKEQREFRENMKVFSQFLTSSEHEQLINNIEREKELRHRLSELMRYRSLGLTTQEEVIHQEQHMAYQKQQQLKQSKSARVKRNKYVNRNRLYQFAFHLGQQWLSNISSGVPVKKRKSPIECLRLVLGFRKNEENQSSLEKNFTWPPPEEQDNNSCSSYNISNLDNIDPPSPNALPFGSLLSQHEIQLCKSLNLQPVQYTTLKSLIIQENLLSPNRHRPVEIDMNSSEVSVKDVVTQYLSCSGWLPGVSVV</sequence>
<dbReference type="GO" id="GO:0006338">
    <property type="term" value="P:chromatin remodeling"/>
    <property type="evidence" value="ECO:0007669"/>
    <property type="project" value="TreeGrafter"/>
</dbReference>
<comment type="subcellular location">
    <subcellularLocation>
        <location evidence="1">Nucleus</location>
    </subcellularLocation>
</comment>
<dbReference type="EMBL" id="JABDTM020023158">
    <property type="protein sequence ID" value="KAH0815383.1"/>
    <property type="molecule type" value="Genomic_DNA"/>
</dbReference>
<evidence type="ECO:0000256" key="2">
    <source>
        <dbReference type="SAM" id="MobiDB-lite"/>
    </source>
</evidence>
<evidence type="ECO:0000313" key="6">
    <source>
        <dbReference type="EMBL" id="KAH0815383.1"/>
    </source>
</evidence>
<dbReference type="PROSITE" id="PS51294">
    <property type="entry name" value="HTH_MYB"/>
    <property type="match status" value="1"/>
</dbReference>
<evidence type="ECO:0000259" key="5">
    <source>
        <dbReference type="PROSITE" id="PS51294"/>
    </source>
</evidence>
<organism evidence="6 7">
    <name type="scientific">Tenebrio molitor</name>
    <name type="common">Yellow mealworm beetle</name>
    <dbReference type="NCBI Taxonomy" id="7067"/>
    <lineage>
        <taxon>Eukaryota</taxon>
        <taxon>Metazoa</taxon>
        <taxon>Ecdysozoa</taxon>
        <taxon>Arthropoda</taxon>
        <taxon>Hexapoda</taxon>
        <taxon>Insecta</taxon>
        <taxon>Pterygota</taxon>
        <taxon>Neoptera</taxon>
        <taxon>Endopterygota</taxon>
        <taxon>Coleoptera</taxon>
        <taxon>Polyphaga</taxon>
        <taxon>Cucujiformia</taxon>
        <taxon>Tenebrionidae</taxon>
        <taxon>Tenebrio</taxon>
    </lineage>
</organism>
<dbReference type="CDD" id="cd00167">
    <property type="entry name" value="SANT"/>
    <property type="match status" value="1"/>
</dbReference>
<dbReference type="SMART" id="SM00717">
    <property type="entry name" value="SANT"/>
    <property type="match status" value="1"/>
</dbReference>
<dbReference type="SUPFAM" id="SSF46689">
    <property type="entry name" value="Homeodomain-like"/>
    <property type="match status" value="2"/>
</dbReference>
<dbReference type="InterPro" id="IPR036388">
    <property type="entry name" value="WH-like_DNA-bd_sf"/>
</dbReference>
<dbReference type="PROSITE" id="PS51293">
    <property type="entry name" value="SANT"/>
    <property type="match status" value="1"/>
</dbReference>
<dbReference type="GO" id="GO:0003713">
    <property type="term" value="F:transcription coactivator activity"/>
    <property type="evidence" value="ECO:0007669"/>
    <property type="project" value="TreeGrafter"/>
</dbReference>
<dbReference type="PROSITE" id="PS50090">
    <property type="entry name" value="MYB_LIKE"/>
    <property type="match status" value="1"/>
</dbReference>
<dbReference type="GO" id="GO:0070461">
    <property type="term" value="C:SAGA-type complex"/>
    <property type="evidence" value="ECO:0007669"/>
    <property type="project" value="TreeGrafter"/>
</dbReference>
<feature type="domain" description="Myb-like" evidence="3">
    <location>
        <begin position="46"/>
        <end position="92"/>
    </location>
</feature>
<dbReference type="Pfam" id="PF00249">
    <property type="entry name" value="Myb_DNA-binding"/>
    <property type="match status" value="1"/>
</dbReference>
<keyword evidence="7" id="KW-1185">Reference proteome</keyword>
<dbReference type="Pfam" id="PF22941">
    <property type="entry name" value="TADA2A-like_3rd"/>
    <property type="match status" value="1"/>
</dbReference>
<evidence type="ECO:0000256" key="1">
    <source>
        <dbReference type="ARBA" id="ARBA00004123"/>
    </source>
</evidence>
<feature type="domain" description="SANT" evidence="4">
    <location>
        <begin position="44"/>
        <end position="96"/>
    </location>
</feature>
<dbReference type="Proteomes" id="UP000719412">
    <property type="component" value="Unassembled WGS sequence"/>
</dbReference>
<dbReference type="Gene3D" id="1.10.10.10">
    <property type="entry name" value="Winged helix-like DNA-binding domain superfamily/Winged helix DNA-binding domain"/>
    <property type="match status" value="1"/>
</dbReference>
<comment type="caution">
    <text evidence="6">The sequence shown here is derived from an EMBL/GenBank/DDBJ whole genome shotgun (WGS) entry which is preliminary data.</text>
</comment>
<feature type="region of interest" description="Disordered" evidence="2">
    <location>
        <begin position="362"/>
        <end position="387"/>
    </location>
</feature>
<dbReference type="PANTHER" id="PTHR12374">
    <property type="entry name" value="TRANSCRIPTIONAL ADAPTOR 2 ADA2 -RELATED"/>
    <property type="match status" value="1"/>
</dbReference>
<dbReference type="InterPro" id="IPR009057">
    <property type="entry name" value="Homeodomain-like_sf"/>
</dbReference>
<dbReference type="InterPro" id="IPR056267">
    <property type="entry name" value="Ada2b_C"/>
</dbReference>
<name>A0A8J6HJA8_TENMO</name>
<reference evidence="6" key="2">
    <citation type="submission" date="2021-08" db="EMBL/GenBank/DDBJ databases">
        <authorList>
            <person name="Eriksson T."/>
        </authorList>
    </citation>
    <scope>NUCLEOTIDE SEQUENCE</scope>
    <source>
        <strain evidence="6">Stoneville</strain>
        <tissue evidence="6">Whole head</tissue>
    </source>
</reference>
<dbReference type="GO" id="GO:0005634">
    <property type="term" value="C:nucleus"/>
    <property type="evidence" value="ECO:0007669"/>
    <property type="project" value="UniProtKB-SubCell"/>
</dbReference>
<evidence type="ECO:0000259" key="4">
    <source>
        <dbReference type="PROSITE" id="PS51293"/>
    </source>
</evidence>
<evidence type="ECO:0008006" key="8">
    <source>
        <dbReference type="Google" id="ProtNLM"/>
    </source>
</evidence>
<dbReference type="AlphaFoldDB" id="A0A8J6HJA8"/>
<proteinExistence type="predicted"/>
<protein>
    <recommendedName>
        <fullName evidence="8">Transcriptional adapter</fullName>
    </recommendedName>
</protein>
<dbReference type="InterPro" id="IPR001005">
    <property type="entry name" value="SANT/Myb"/>
</dbReference>
<feature type="domain" description="HTH myb-type" evidence="5">
    <location>
        <begin position="46"/>
        <end position="97"/>
    </location>
</feature>
<accession>A0A8J6HJA8</accession>
<evidence type="ECO:0000313" key="7">
    <source>
        <dbReference type="Proteomes" id="UP000719412"/>
    </source>
</evidence>